<sequence length="373" mass="38170">MRFSIQYVVMLKQSNWVWQQDMGARGVIGDRWSMRDSMGLCNWKCCQYEFLTFSFIGLYMVAAERQAQNRQRMLAEELKAMEAESGNGERMIMHKWLQRLVCAQEDLGNVKTVLSVVVIVSAHRSLSNAHKFIKSEAPARVNRKMMGQDKPMGQGFGSGVGIGTGTGTGVGIGSGGNGVGIGEGYGIGTGSGYGEGTGIGIGRGSGNGGYGEGRGIGIGRGSGNGGYGEGRGIGIGTGDGGYGEGRGIGIGTGDGGYGPGNGPWASGPGYRNSGGSGFGSGVGTGTGSGSGGYRNNCGGGCNPGCECPGACFQPGQPNGLIFNKPTQHEQMAPTKMGGGEPITPNSPAPPDSPDSSTKTANEAHHHSAAELHN</sequence>
<accession>A0A6J5UM17</accession>
<dbReference type="Proteomes" id="UP000507222">
    <property type="component" value="Unassembled WGS sequence"/>
</dbReference>
<evidence type="ECO:0000313" key="2">
    <source>
        <dbReference type="EMBL" id="CAB4277550.1"/>
    </source>
</evidence>
<dbReference type="PANTHER" id="PTHR39110">
    <property type="entry name" value="TRANSMEMBRANE PROTEIN"/>
    <property type="match status" value="1"/>
</dbReference>
<organism evidence="2 3">
    <name type="scientific">Prunus armeniaca</name>
    <name type="common">Apricot</name>
    <name type="synonym">Armeniaca vulgaris</name>
    <dbReference type="NCBI Taxonomy" id="36596"/>
    <lineage>
        <taxon>Eukaryota</taxon>
        <taxon>Viridiplantae</taxon>
        <taxon>Streptophyta</taxon>
        <taxon>Embryophyta</taxon>
        <taxon>Tracheophyta</taxon>
        <taxon>Spermatophyta</taxon>
        <taxon>Magnoliopsida</taxon>
        <taxon>eudicotyledons</taxon>
        <taxon>Gunneridae</taxon>
        <taxon>Pentapetalae</taxon>
        <taxon>rosids</taxon>
        <taxon>fabids</taxon>
        <taxon>Rosales</taxon>
        <taxon>Rosaceae</taxon>
        <taxon>Amygdaloideae</taxon>
        <taxon>Amygdaleae</taxon>
        <taxon>Prunus</taxon>
    </lineage>
</organism>
<proteinExistence type="predicted"/>
<feature type="region of interest" description="Disordered" evidence="1">
    <location>
        <begin position="330"/>
        <end position="373"/>
    </location>
</feature>
<gene>
    <name evidence="2" type="ORF">CURHAP_LOCUS27319</name>
</gene>
<evidence type="ECO:0000313" key="3">
    <source>
        <dbReference type="Proteomes" id="UP000507222"/>
    </source>
</evidence>
<dbReference type="EMBL" id="CAEKDK010000004">
    <property type="protein sequence ID" value="CAB4277550.1"/>
    <property type="molecule type" value="Genomic_DNA"/>
</dbReference>
<dbReference type="PANTHER" id="PTHR39110:SF1">
    <property type="entry name" value="TRANSMEMBRANE PROTEIN"/>
    <property type="match status" value="1"/>
</dbReference>
<name>A0A6J5UM17_PRUAR</name>
<protein>
    <submittedName>
        <fullName evidence="2">Uncharacterized protein</fullName>
    </submittedName>
</protein>
<dbReference type="InterPro" id="IPR053329">
    <property type="entry name" value="Merozoite_Surface_Assoc"/>
</dbReference>
<dbReference type="AlphaFoldDB" id="A0A6J5UM17"/>
<feature type="compositionally biased region" description="Basic and acidic residues" evidence="1">
    <location>
        <begin position="361"/>
        <end position="373"/>
    </location>
</feature>
<evidence type="ECO:0000256" key="1">
    <source>
        <dbReference type="SAM" id="MobiDB-lite"/>
    </source>
</evidence>
<reference evidence="2 3" key="1">
    <citation type="submission" date="2020-05" db="EMBL/GenBank/DDBJ databases">
        <authorList>
            <person name="Campoy J."/>
            <person name="Schneeberger K."/>
            <person name="Spophaly S."/>
        </authorList>
    </citation>
    <scope>NUCLEOTIDE SEQUENCE [LARGE SCALE GENOMIC DNA]</scope>
    <source>
        <strain evidence="2">PruArmRojPasFocal</strain>
    </source>
</reference>